<evidence type="ECO:0000313" key="3">
    <source>
        <dbReference type="EMBL" id="MDO7874124.1"/>
    </source>
</evidence>
<dbReference type="InterPro" id="IPR003961">
    <property type="entry name" value="FN3_dom"/>
</dbReference>
<accession>A0ABT9B773</accession>
<dbReference type="Pfam" id="PF20009">
    <property type="entry name" value="GEVED"/>
    <property type="match status" value="4"/>
</dbReference>
<organism evidence="3 4">
    <name type="scientific">Hymenobacter aranciens</name>
    <dbReference type="NCBI Taxonomy" id="3063996"/>
    <lineage>
        <taxon>Bacteria</taxon>
        <taxon>Pseudomonadati</taxon>
        <taxon>Bacteroidota</taxon>
        <taxon>Cytophagia</taxon>
        <taxon>Cytophagales</taxon>
        <taxon>Hymenobacteraceae</taxon>
        <taxon>Hymenobacter</taxon>
    </lineage>
</organism>
<dbReference type="Gene3D" id="2.60.40.2700">
    <property type="match status" value="2"/>
</dbReference>
<dbReference type="EMBL" id="JAUQSY010000003">
    <property type="protein sequence ID" value="MDO7874124.1"/>
    <property type="molecule type" value="Genomic_DNA"/>
</dbReference>
<evidence type="ECO:0000313" key="4">
    <source>
        <dbReference type="Proteomes" id="UP001176429"/>
    </source>
</evidence>
<protein>
    <submittedName>
        <fullName evidence="3">GEVED domain-containing protein</fullName>
    </submittedName>
</protein>
<keyword evidence="4" id="KW-1185">Reference proteome</keyword>
<name>A0ABT9B773_9BACT</name>
<feature type="domain" description="Fibronectin type-III" evidence="2">
    <location>
        <begin position="1042"/>
        <end position="1134"/>
    </location>
</feature>
<feature type="chain" id="PRO_5046431199" evidence="1">
    <location>
        <begin position="28"/>
        <end position="2197"/>
    </location>
</feature>
<reference evidence="3" key="1">
    <citation type="submission" date="2023-07" db="EMBL/GenBank/DDBJ databases">
        <authorList>
            <person name="Kim M.K."/>
        </authorList>
    </citation>
    <scope>NUCLEOTIDE SEQUENCE</scope>
    <source>
        <strain evidence="3">ASUV-10-1</strain>
    </source>
</reference>
<dbReference type="InterPro" id="IPR045474">
    <property type="entry name" value="GEVED"/>
</dbReference>
<keyword evidence="1" id="KW-0732">Signal</keyword>
<sequence length="2197" mass="224000">MTKLLTALRRMLLALALALGTGYTSLAQVVPQPLALTGFNADIVANGTGQTAASASASDADGGGNYFPSVDYTTSGAPGFFHPTMGLPFGQGFLSTGTPNVRFNLAGYGGNNALRLTGTTSGTLTLATPTAANTLYVLATGGGVGNAPANNLRLTVNFANGSSQVFARIVPDWYSVNVPSYHTTTAYTLNTRVNTGNSFDVVSSNPKLFQLVLPIDPAAAGGSAVTSILAEKLVAAGIIQVMAVSAASGAYTPVPLTLPAATTPTATSATGQDVVANGTSQASPNNSAVDIDGAGYFLVASNYTKSQTTTPTTVTQGLPLNGTIPSLSVPGLTYQLRPYTGVNALQIRGAATGTLTFATPTSATEVYVLANTVITSGSAGAGTMVVNFSDGSSHSFSPTFYNWFATTGIAAPTYIGYSPNARVQGYTTVGGTANTTNIIQSYINTSTGAAVNTPNLFEFRLALSPGEYSKTVTGVTVTGLSNSIVTLLAASVNPGNPSTCALSSGSLSVTANSATACAATSLNLVLTGVPVQLGYTYQWQYQKVSGGSWANIPTTASPGEPVTTNSTSASCTLTNQTAATKYRCVVTCASGASATSGELTVGQTDFINCYCNPPQASNNSGCATYGTVTAVSIGNGSGLTHTGITCPTAPYNSFGMVPATTATGTITQGTAYPLTVTVSNASRVAAWLDANQNGTFEASEYITSATASAAGNVTLTIPAGLTTSAALGSTKLRIRTEQNTATVLNNAANACSTTVYGETLDYVVTVAVGTACAGTPPATTATASTTGVCGGVGFTLNATGVVAGTTGLSYQWQSSPAGANTFTNLGSAQADASYAVSSLAASTDYRLIVTCTASAESTTSSAVTVARNYLNCYCNVISTGTGEYIKGVTFPGTSGFTNTTGANSTNGYGDFTGNAALTTTLNQGATYLNGVSITARVNSNGAQGGMWIDYNHSGTFETTEYISLGGANLPSRDETLATTLTVPNSALTGPTRVRVRWRNGTIGAGEACVTNTAAGCVNGCVWYGETEDYLITIAAPATCTAPPSSVVAAASTANACANSSFTLSTSSIPTTIGGYTFQWQSSPAGAGTFTNISGATTQTYTVNNQATATDYQLVVSCQFGGTPVTSNIVAVGQNAFDQCYCAVSHTSGCTNYGSISNVSIGTLNNTSGCTAAPGYVVYPVGTATTNLNAGTSATLTLTIANPGSGYRYAVWIDFNQNGTFENSEYVANSLNSTTGLRTATIVIPAGALAGPTRMRVRTKAGIAGYGDFGDGDACSAQFDGETEDYTVTIVAPTPCAGTPPTATAAASASTVCTTSPFTLTASYAGNITGLSFQWQSRTGTNAFANISGATALTYAVTSQATTTDYRFVITCANGGLTSTSNEVSVVSNFMICYCKPPAQSNIGSGEYLTNVTLGTINNSSTNPATTPVGYSDYTVSPTATQTTSLSRGGTYTISVSAQNNRQNSQALFWIDYNHNGAFDGVPEYYVVGTGPSATTGYPRQETFTRQFTVPGTALLGPTHLRVRWHNDNTSTNPCATDWYGETEEYIVDINADLVVSTTADIPAGSYSSITVTGPTGNATLTGAVAVSGAVTVQSGAALNDNCNVLSGTGSFTAAAGSTLRVCNTAGISASGATGAVQVTGTRLFSDDASYEYNGTAAQVTGTGLPVSVLNLTVNNATGATLTQSTSIERMLTLTNGNLRLGSSNLTLLSDASGTAMVVNTNGVVQNNGSGVAIMQRSATPSTSYSGPGYRHYSSPMTATPLSELGTNTFVPFVNPAYNALPTPSLPLAQFPNVFDYQESRLTATYPGFDIGWHSPSATSEVLTPGKGYTVNLAPQLVDLSGSLNSGPVNTGALTTGATANSGWQLLGNPYPAPLDWNLVTAASAVPTGMDAAVYIFEPSSQYGGFYRSYVNNAGTGGFTGIMSAMQGFFVRTSQNLPAGFSFQNAYRLTSYANPAFYRTADTRPMLRLALGGTAVNGSDETVVYLESGATATGLDKDFDAAKISNPSGLSVATRPAGTTEALAINGLPLTSATVETRLPLTLQVPAAGSYRFDVTALAHFDAGTAVLLLDHQLNTRTDLRQVTSYAFSAAQAGVLNGRFELLLGRPGSVTATAAALASPFSVWPNPATGKAALHVALDAPATSAKLTLRTLLGQEIATQTFGGSSTALPTVGLAAGTYLLTVQVAGQATATRRVVVE</sequence>
<evidence type="ECO:0000256" key="1">
    <source>
        <dbReference type="SAM" id="SignalP"/>
    </source>
</evidence>
<dbReference type="Proteomes" id="UP001176429">
    <property type="component" value="Unassembled WGS sequence"/>
</dbReference>
<dbReference type="NCBIfam" id="TIGR04183">
    <property type="entry name" value="Por_Secre_tail"/>
    <property type="match status" value="1"/>
</dbReference>
<gene>
    <name evidence="3" type="ORF">Q5H93_05215</name>
</gene>
<dbReference type="RefSeq" id="WP_305005441.1">
    <property type="nucleotide sequence ID" value="NZ_JAUQSY010000003.1"/>
</dbReference>
<proteinExistence type="predicted"/>
<dbReference type="PROSITE" id="PS50853">
    <property type="entry name" value="FN3"/>
    <property type="match status" value="1"/>
</dbReference>
<feature type="signal peptide" evidence="1">
    <location>
        <begin position="1"/>
        <end position="27"/>
    </location>
</feature>
<evidence type="ECO:0000259" key="2">
    <source>
        <dbReference type="PROSITE" id="PS50853"/>
    </source>
</evidence>
<comment type="caution">
    <text evidence="3">The sequence shown here is derived from an EMBL/GenBank/DDBJ whole genome shotgun (WGS) entry which is preliminary data.</text>
</comment>
<dbReference type="InterPro" id="IPR026444">
    <property type="entry name" value="Secre_tail"/>
</dbReference>